<dbReference type="InterPro" id="IPR035093">
    <property type="entry name" value="RelE/ParE_toxin_dom_sf"/>
</dbReference>
<comment type="caution">
    <text evidence="2">The sequence shown here is derived from an EMBL/GenBank/DDBJ whole genome shotgun (WGS) entry which is preliminary data.</text>
</comment>
<reference evidence="3" key="1">
    <citation type="journal article" date="2019" name="Int. J. Syst. Evol. Microbiol.">
        <title>The Global Catalogue of Microorganisms (GCM) 10K type strain sequencing project: providing services to taxonomists for standard genome sequencing and annotation.</title>
        <authorList>
            <consortium name="The Broad Institute Genomics Platform"/>
            <consortium name="The Broad Institute Genome Sequencing Center for Infectious Disease"/>
            <person name="Wu L."/>
            <person name="Ma J."/>
        </authorList>
    </citation>
    <scope>NUCLEOTIDE SEQUENCE [LARGE SCALE GENOMIC DNA]</scope>
    <source>
        <strain evidence="3">JCM 18081</strain>
    </source>
</reference>
<feature type="region of interest" description="Disordered" evidence="1">
    <location>
        <begin position="111"/>
        <end position="186"/>
    </location>
</feature>
<evidence type="ECO:0008006" key="4">
    <source>
        <dbReference type="Google" id="ProtNLM"/>
    </source>
</evidence>
<feature type="compositionally biased region" description="Pro residues" evidence="1">
    <location>
        <begin position="135"/>
        <end position="149"/>
    </location>
</feature>
<accession>A0ABP9ALF7</accession>
<name>A0ABP9ALF7_9ACTN</name>
<keyword evidence="3" id="KW-1185">Reference proteome</keyword>
<dbReference type="Gene3D" id="3.30.2310.20">
    <property type="entry name" value="RelE-like"/>
    <property type="match status" value="1"/>
</dbReference>
<dbReference type="Proteomes" id="UP001501265">
    <property type="component" value="Unassembled WGS sequence"/>
</dbReference>
<evidence type="ECO:0000256" key="1">
    <source>
        <dbReference type="SAM" id="MobiDB-lite"/>
    </source>
</evidence>
<evidence type="ECO:0000313" key="2">
    <source>
        <dbReference type="EMBL" id="GAA4782063.1"/>
    </source>
</evidence>
<sequence length="186" mass="20586">MTAGAGQPAFGLSFDPRALTDLLQAPSDIRDLTLAYLQEVVNAQRFGQRLDGDLEGFRKLFVDRRKNWRVVYGIRPAPAESAHRKEIHVVAVRPRAGNDVYDEVGRRLGMTRRPLSARTHAARSCSPQLTTRTPVPRPGPWPTGLPDPPRSAQHPANHPTRRTPTTHPPKSPAHPDASPSTPAKRR</sequence>
<gene>
    <name evidence="2" type="ORF">GCM10023220_00700</name>
</gene>
<proteinExistence type="predicted"/>
<protein>
    <recommendedName>
        <fullName evidence="4">MmyB-like transcription regulator ligand binding domain-containing protein</fullName>
    </recommendedName>
</protein>
<evidence type="ECO:0000313" key="3">
    <source>
        <dbReference type="Proteomes" id="UP001501265"/>
    </source>
</evidence>
<organism evidence="2 3">
    <name type="scientific">Streptomyces ziwulingensis</name>
    <dbReference type="NCBI Taxonomy" id="1045501"/>
    <lineage>
        <taxon>Bacteria</taxon>
        <taxon>Bacillati</taxon>
        <taxon>Actinomycetota</taxon>
        <taxon>Actinomycetes</taxon>
        <taxon>Kitasatosporales</taxon>
        <taxon>Streptomycetaceae</taxon>
        <taxon>Streptomyces</taxon>
    </lineage>
</organism>
<dbReference type="EMBL" id="BAABIG010000001">
    <property type="protein sequence ID" value="GAA4782063.1"/>
    <property type="molecule type" value="Genomic_DNA"/>
</dbReference>